<feature type="region of interest" description="Disordered" evidence="3">
    <location>
        <begin position="728"/>
        <end position="771"/>
    </location>
</feature>
<dbReference type="InterPro" id="IPR031311">
    <property type="entry name" value="CHIT_BIND_RR_consensus"/>
</dbReference>
<dbReference type="EMBL" id="JAMKOV010000007">
    <property type="protein sequence ID" value="KAI8038403.1"/>
    <property type="molecule type" value="Genomic_DNA"/>
</dbReference>
<keyword evidence="6" id="KW-1185">Reference proteome</keyword>
<sequence>MYKFVVLVCSAMLLSYVLARPQDQRAGAASPTSTTTAATIVKQDNVNNADGSFNSSYETSNGIRVENIGYLKKIIIPKTETTDGQVIDEHEELVLVQTGSYSYSDPDGNLITLRYVADENGFQPEGDHLPNLGYFVEMRQMDCVGNPSYFNNLHCKILPPNNRTMEASVIIMQKLTAFSGSLRVSIPNAKKVITQIFDITFDVCKVLRERKRKGNFESKNISVADLPPMLTESEFYVKLDFFIPKVAIAMNVSLQGHLYEIAKEKNRRKKFLWDCFDCQMGPQFADPEFKCNVGGSRSSLLNVELNLLKELDAIKVYVKISTRFKPTITYRKFFDITFNGCRAITDMVQGTMTDKSLITAEVIYIKDISKYNATFKLLLPRKPSRVFQKVIDVNVDICQFAKGIHGHRFISFVIKAFERQANQLKCPHPKGQHHHQHQHPNVNNIPRDDKPDHHRHEDHRETSTWIPIIKYNKEQSEDGSYKTEYETGNSIVHEETGFLKDFDTNPNGGTLVNVQYTADENGFRATGDHIPTPPAIPEEIQKGLDQIYAGIKLQQERLEQRAKTDPDFARKLEERRVANQNGQYIGLLENHHRKECLLWLLIAISGCQLIATQQLQGPPRPRGRIRIADMQIPASAGSGASVNPALGNWPSGPISSTVHTHIPLLREESAPLPATPSQEAVVYGNWKPEHPEKPENSETELESDQQPRERVYGRLEAMLMGLPADGVDAKPSSSSEELTAPIAPGGYQNPSLVQSASFERSPEKHGRRRITTQQAPHQFEVVNNTDPRLRAMAKQINESVETTTTTKTQRNSQHSGDDSWMPLPYPYPYDTTVPAPASTSSSMPGFMQSSVVHPPAPTQATRSTAGLLNWPTDFIDSTARAPASTERMDVDGSLQVSIDRRDESVSDPADEYKYYEDSLNSAQMHSELSVPETVPLNITRVGLPYEDRNASEEPTICVPLTVSETSLSSDSIVPQVVEVERVYCFPLPKVEVRPGHVRPQVEQVTREQEIPEADMDLQPTESAMPDDFTAGASRRSLGHLTLLLIVGWSFWPGLRT</sequence>
<comment type="caution">
    <text evidence="5">The sequence shown here is derived from an EMBL/GenBank/DDBJ whole genome shotgun (WGS) entry which is preliminary data.</text>
</comment>
<proteinExistence type="predicted"/>
<feature type="compositionally biased region" description="Basic and acidic residues" evidence="3">
    <location>
        <begin position="687"/>
        <end position="696"/>
    </location>
</feature>
<feature type="compositionally biased region" description="Basic residues" evidence="3">
    <location>
        <begin position="427"/>
        <end position="438"/>
    </location>
</feature>
<protein>
    <submittedName>
        <fullName evidence="5">Uncharacterized protein</fullName>
    </submittedName>
</protein>
<dbReference type="PANTHER" id="PTHR10380:SF215">
    <property type="entry name" value="CUTICULAR PROTEIN 49AG"/>
    <property type="match status" value="1"/>
</dbReference>
<feature type="compositionally biased region" description="Basic and acidic residues" evidence="3">
    <location>
        <begin position="446"/>
        <end position="462"/>
    </location>
</feature>
<evidence type="ECO:0000256" key="4">
    <source>
        <dbReference type="SAM" id="SignalP"/>
    </source>
</evidence>
<dbReference type="PROSITE" id="PS51155">
    <property type="entry name" value="CHIT_BIND_RR_2"/>
    <property type="match status" value="2"/>
</dbReference>
<dbReference type="InterPro" id="IPR050468">
    <property type="entry name" value="Cuticle_Struct_Prot"/>
</dbReference>
<evidence type="ECO:0000256" key="2">
    <source>
        <dbReference type="PROSITE-ProRule" id="PRU00497"/>
    </source>
</evidence>
<reference evidence="5" key="1">
    <citation type="journal article" date="2023" name="Genome Biol. Evol.">
        <title>Long-read-based Genome Assembly of Drosophila gunungcola Reveals Fewer Chemosensory Genes in Flower-breeding Species.</title>
        <authorList>
            <person name="Negi A."/>
            <person name="Liao B.Y."/>
            <person name="Yeh S.D."/>
        </authorList>
    </citation>
    <scope>NUCLEOTIDE SEQUENCE</scope>
    <source>
        <strain evidence="5">Sukarami</strain>
    </source>
</reference>
<dbReference type="Pfam" id="PF00379">
    <property type="entry name" value="Chitin_bind_4"/>
    <property type="match status" value="2"/>
</dbReference>
<keyword evidence="1 2" id="KW-0193">Cuticle</keyword>
<feature type="chain" id="PRO_5040278839" evidence="4">
    <location>
        <begin position="20"/>
        <end position="1056"/>
    </location>
</feature>
<feature type="compositionally biased region" description="Polar residues" evidence="3">
    <location>
        <begin position="748"/>
        <end position="758"/>
    </location>
</feature>
<gene>
    <name evidence="5" type="ORF">M5D96_008301</name>
</gene>
<dbReference type="GO" id="GO:0062129">
    <property type="term" value="C:chitin-based extracellular matrix"/>
    <property type="evidence" value="ECO:0007669"/>
    <property type="project" value="TreeGrafter"/>
</dbReference>
<evidence type="ECO:0000313" key="5">
    <source>
        <dbReference type="EMBL" id="KAI8038403.1"/>
    </source>
</evidence>
<evidence type="ECO:0000256" key="1">
    <source>
        <dbReference type="ARBA" id="ARBA00022460"/>
    </source>
</evidence>
<feature type="region of interest" description="Disordered" evidence="3">
    <location>
        <begin position="686"/>
        <end position="708"/>
    </location>
</feature>
<dbReference type="AlphaFoldDB" id="A0A9P9YK17"/>
<feature type="region of interest" description="Disordered" evidence="3">
    <location>
        <begin position="798"/>
        <end position="820"/>
    </location>
</feature>
<dbReference type="GO" id="GO:0008010">
    <property type="term" value="F:structural constituent of chitin-based larval cuticle"/>
    <property type="evidence" value="ECO:0007669"/>
    <property type="project" value="TreeGrafter"/>
</dbReference>
<keyword evidence="4" id="KW-0732">Signal</keyword>
<accession>A0A9P9YK17</accession>
<feature type="region of interest" description="Disordered" evidence="3">
    <location>
        <begin position="427"/>
        <end position="466"/>
    </location>
</feature>
<dbReference type="InterPro" id="IPR000618">
    <property type="entry name" value="Insect_cuticle"/>
</dbReference>
<organism evidence="5 6">
    <name type="scientific">Drosophila gunungcola</name>
    <name type="common">fruit fly</name>
    <dbReference type="NCBI Taxonomy" id="103775"/>
    <lineage>
        <taxon>Eukaryota</taxon>
        <taxon>Metazoa</taxon>
        <taxon>Ecdysozoa</taxon>
        <taxon>Arthropoda</taxon>
        <taxon>Hexapoda</taxon>
        <taxon>Insecta</taxon>
        <taxon>Pterygota</taxon>
        <taxon>Neoptera</taxon>
        <taxon>Endopterygota</taxon>
        <taxon>Diptera</taxon>
        <taxon>Brachycera</taxon>
        <taxon>Muscomorpha</taxon>
        <taxon>Ephydroidea</taxon>
        <taxon>Drosophilidae</taxon>
        <taxon>Drosophila</taxon>
        <taxon>Sophophora</taxon>
    </lineage>
</organism>
<evidence type="ECO:0000256" key="3">
    <source>
        <dbReference type="SAM" id="MobiDB-lite"/>
    </source>
</evidence>
<evidence type="ECO:0000313" key="6">
    <source>
        <dbReference type="Proteomes" id="UP001059596"/>
    </source>
</evidence>
<feature type="signal peptide" evidence="4">
    <location>
        <begin position="1"/>
        <end position="19"/>
    </location>
</feature>
<dbReference type="PROSITE" id="PS00233">
    <property type="entry name" value="CHIT_BIND_RR_1"/>
    <property type="match status" value="1"/>
</dbReference>
<dbReference type="PANTHER" id="PTHR10380">
    <property type="entry name" value="CUTICLE PROTEIN"/>
    <property type="match status" value="1"/>
</dbReference>
<name>A0A9P9YK17_9MUSC</name>
<dbReference type="Proteomes" id="UP001059596">
    <property type="component" value="Unassembled WGS sequence"/>
</dbReference>